<keyword evidence="2" id="KW-1133">Transmembrane helix</keyword>
<keyword evidence="2" id="KW-0472">Membrane</keyword>
<evidence type="ECO:0000256" key="1">
    <source>
        <dbReference type="SAM" id="MobiDB-lite"/>
    </source>
</evidence>
<keyword evidence="4" id="KW-1185">Reference proteome</keyword>
<proteinExistence type="predicted"/>
<feature type="compositionally biased region" description="Pro residues" evidence="1">
    <location>
        <begin position="78"/>
        <end position="88"/>
    </location>
</feature>
<feature type="compositionally biased region" description="Low complexity" evidence="1">
    <location>
        <begin position="68"/>
        <end position="77"/>
    </location>
</feature>
<feature type="region of interest" description="Disordered" evidence="1">
    <location>
        <begin position="22"/>
        <end position="41"/>
    </location>
</feature>
<sequence length="119" mass="11945">MSEPKDPEQLLADALRAQAVFAPSASPAPAPEPATDAVPTTGINELPSAYGLLSGASADSLERERAALDAASSAPTAFAPPPPPPPPRTSAQLPAYWILLLAVLLGLAAGSVVGLLTLV</sequence>
<evidence type="ECO:0000313" key="4">
    <source>
        <dbReference type="Proteomes" id="UP000215199"/>
    </source>
</evidence>
<feature type="transmembrane region" description="Helical" evidence="2">
    <location>
        <begin position="95"/>
        <end position="118"/>
    </location>
</feature>
<comment type="caution">
    <text evidence="3">The sequence shown here is derived from an EMBL/GenBank/DDBJ whole genome shotgun (WGS) entry which is preliminary data.</text>
</comment>
<evidence type="ECO:0000256" key="2">
    <source>
        <dbReference type="SAM" id="Phobius"/>
    </source>
</evidence>
<feature type="region of interest" description="Disordered" evidence="1">
    <location>
        <begin position="63"/>
        <end position="89"/>
    </location>
</feature>
<dbReference type="Proteomes" id="UP000215199">
    <property type="component" value="Unassembled WGS sequence"/>
</dbReference>
<name>A0A229TG54_9PSEU</name>
<dbReference type="EMBL" id="NMUL01000005">
    <property type="protein sequence ID" value="OXM70222.1"/>
    <property type="molecule type" value="Genomic_DNA"/>
</dbReference>
<accession>A0A229TG54</accession>
<dbReference type="AlphaFoldDB" id="A0A229TG54"/>
<gene>
    <name evidence="3" type="ORF">CF165_03745</name>
</gene>
<reference evidence="4" key="1">
    <citation type="submission" date="2017-07" db="EMBL/GenBank/DDBJ databases">
        <title>Comparative genome mining reveals phylogenetic distribution patterns of secondary metabolites in Amycolatopsis.</title>
        <authorList>
            <person name="Adamek M."/>
            <person name="Alanjary M."/>
            <person name="Sales-Ortells H."/>
            <person name="Goodfellow M."/>
            <person name="Bull A.T."/>
            <person name="Kalinowski J."/>
            <person name="Ziemert N."/>
        </authorList>
    </citation>
    <scope>NUCLEOTIDE SEQUENCE [LARGE SCALE GENOMIC DNA]</scope>
    <source>
        <strain evidence="4">H5</strain>
    </source>
</reference>
<keyword evidence="2" id="KW-0812">Transmembrane</keyword>
<protein>
    <submittedName>
        <fullName evidence="3">Uncharacterized protein</fullName>
    </submittedName>
</protein>
<organism evidence="3 4">
    <name type="scientific">Amycolatopsis vastitatis</name>
    <dbReference type="NCBI Taxonomy" id="1905142"/>
    <lineage>
        <taxon>Bacteria</taxon>
        <taxon>Bacillati</taxon>
        <taxon>Actinomycetota</taxon>
        <taxon>Actinomycetes</taxon>
        <taxon>Pseudonocardiales</taxon>
        <taxon>Pseudonocardiaceae</taxon>
        <taxon>Amycolatopsis</taxon>
    </lineage>
</organism>
<dbReference type="RefSeq" id="WP_093945998.1">
    <property type="nucleotide sequence ID" value="NZ_NMUL01000005.1"/>
</dbReference>
<evidence type="ECO:0000313" key="3">
    <source>
        <dbReference type="EMBL" id="OXM70222.1"/>
    </source>
</evidence>